<dbReference type="InterPro" id="IPR054443">
    <property type="entry name" value="Y3-like_dom"/>
</dbReference>
<dbReference type="Pfam" id="PF22803">
    <property type="entry name" value="GBD_Y3"/>
    <property type="match status" value="1"/>
</dbReference>
<dbReference type="AlphaFoldDB" id="A0A8J2JFJ7"/>
<evidence type="ECO:0000313" key="2">
    <source>
        <dbReference type="EMBL" id="CAG7564509.1"/>
    </source>
</evidence>
<evidence type="ECO:0000313" key="3">
    <source>
        <dbReference type="Proteomes" id="UP000693738"/>
    </source>
</evidence>
<organism evidence="2 3">
    <name type="scientific">Fusarium equiseti</name>
    <name type="common">Fusarium scirpi</name>
    <dbReference type="NCBI Taxonomy" id="61235"/>
    <lineage>
        <taxon>Eukaryota</taxon>
        <taxon>Fungi</taxon>
        <taxon>Dikarya</taxon>
        <taxon>Ascomycota</taxon>
        <taxon>Pezizomycotina</taxon>
        <taxon>Sordariomycetes</taxon>
        <taxon>Hypocreomycetidae</taxon>
        <taxon>Hypocreales</taxon>
        <taxon>Nectriaceae</taxon>
        <taxon>Fusarium</taxon>
        <taxon>Fusarium incarnatum-equiseti species complex</taxon>
    </lineage>
</organism>
<dbReference type="EMBL" id="CAJSTJ010000167">
    <property type="protein sequence ID" value="CAG7564509.1"/>
    <property type="molecule type" value="Genomic_DNA"/>
</dbReference>
<evidence type="ECO:0000259" key="1">
    <source>
        <dbReference type="Pfam" id="PF22803"/>
    </source>
</evidence>
<accession>A0A8J2JFJ7</accession>
<feature type="domain" description="Glycan binding protein Y3-like" evidence="1">
    <location>
        <begin position="84"/>
        <end position="166"/>
    </location>
</feature>
<proteinExistence type="predicted"/>
<sequence length="167" mass="19441">METISTIHHANRYIFTILSVVAATVAGPVPSAPKHDVTEYGFDFEQVSENTAHLMKRQERYCYRSGVKFGDNTDWAISRAGLWCSSNEAFGRYRPGQTKKSCYNYRQSDKNHHFVFEMQNIRSQDVTLSMIECRNRLRRIVENCLQGGRYRDKRFNWSVNPKDGRCS</sequence>
<protein>
    <recommendedName>
        <fullName evidence="1">Glycan binding protein Y3-like domain-containing protein</fullName>
    </recommendedName>
</protein>
<dbReference type="Proteomes" id="UP000693738">
    <property type="component" value="Unassembled WGS sequence"/>
</dbReference>
<comment type="caution">
    <text evidence="2">The sequence shown here is derived from an EMBL/GenBank/DDBJ whole genome shotgun (WGS) entry which is preliminary data.</text>
</comment>
<gene>
    <name evidence="2" type="ORF">FEQUK3_LOCUS10200</name>
</gene>
<reference evidence="2" key="1">
    <citation type="submission" date="2021-05" db="EMBL/GenBank/DDBJ databases">
        <authorList>
            <person name="Khan N."/>
        </authorList>
    </citation>
    <scope>NUCLEOTIDE SEQUENCE</scope>
</reference>
<name>A0A8J2JFJ7_FUSEQ</name>